<accession>A0A1I6H6B5</accession>
<dbReference type="InterPro" id="IPR017850">
    <property type="entry name" value="Alkaline_phosphatase_core_sf"/>
</dbReference>
<sequence length="297" mass="32048">MALTVFALDALDAALVDRFGLDGLTLETSGELGTYAHTKDVPLTPEVWATVATGLSPDEHGVSGAEVTTWGNPVLELASKFTAALPNSTRKLLGDVARDATGDRDEIGVTDAESVFDLPGAVVRNWPGVTADEDLRNVWDLMSEANDGLGKAPFERRLYGVAAEQFGWAREMLNHDVSLAGVHVHTPDAAGHMYAEDEASLEASYRRVEGFVEEHLAAMGEDDELLLLSDHGMQTAFLGDDEPGAHSFRAFVASTTDTVPSDVYDVAEWIRAHTHESNEGDEALNVPEQQLKDLGYI</sequence>
<dbReference type="RefSeq" id="WP_089879658.1">
    <property type="nucleotide sequence ID" value="NZ_FOYS01000003.1"/>
</dbReference>
<evidence type="ECO:0000313" key="1">
    <source>
        <dbReference type="EMBL" id="SFR49978.1"/>
    </source>
</evidence>
<dbReference type="EMBL" id="FOYS01000003">
    <property type="protein sequence ID" value="SFR49978.1"/>
    <property type="molecule type" value="Genomic_DNA"/>
</dbReference>
<keyword evidence="2" id="KW-1185">Reference proteome</keyword>
<dbReference type="Pfam" id="PF01663">
    <property type="entry name" value="Phosphodiest"/>
    <property type="match status" value="1"/>
</dbReference>
<dbReference type="OrthoDB" id="330975at2157"/>
<evidence type="ECO:0000313" key="2">
    <source>
        <dbReference type="Proteomes" id="UP000243250"/>
    </source>
</evidence>
<dbReference type="InterPro" id="IPR002591">
    <property type="entry name" value="Phosphodiest/P_Trfase"/>
</dbReference>
<dbReference type="STRING" id="555875.SAMN04488124_1830"/>
<dbReference type="Proteomes" id="UP000243250">
    <property type="component" value="Unassembled WGS sequence"/>
</dbReference>
<proteinExistence type="predicted"/>
<organism evidence="1 2">
    <name type="scientific">Halogeometricum limi</name>
    <dbReference type="NCBI Taxonomy" id="555875"/>
    <lineage>
        <taxon>Archaea</taxon>
        <taxon>Methanobacteriati</taxon>
        <taxon>Methanobacteriota</taxon>
        <taxon>Stenosarchaea group</taxon>
        <taxon>Halobacteria</taxon>
        <taxon>Halobacteriales</taxon>
        <taxon>Haloferacaceae</taxon>
        <taxon>Halogeometricum</taxon>
    </lineage>
</organism>
<protein>
    <submittedName>
        <fullName evidence="1">Type I phosphodiesterase / nucleotide pyrophosphatase</fullName>
    </submittedName>
</protein>
<dbReference type="SUPFAM" id="SSF53649">
    <property type="entry name" value="Alkaline phosphatase-like"/>
    <property type="match status" value="1"/>
</dbReference>
<dbReference type="Gene3D" id="3.40.720.10">
    <property type="entry name" value="Alkaline Phosphatase, subunit A"/>
    <property type="match status" value="1"/>
</dbReference>
<dbReference type="AlphaFoldDB" id="A0A1I6H6B5"/>
<name>A0A1I6H6B5_9EURY</name>
<reference evidence="2" key="1">
    <citation type="submission" date="2016-10" db="EMBL/GenBank/DDBJ databases">
        <authorList>
            <person name="Varghese N."/>
            <person name="Submissions S."/>
        </authorList>
    </citation>
    <scope>NUCLEOTIDE SEQUENCE [LARGE SCALE GENOMIC DNA]</scope>
    <source>
        <strain evidence="2">CGMCC 1.8711</strain>
    </source>
</reference>
<gene>
    <name evidence="1" type="ORF">SAMN04488124_1830</name>
</gene>